<keyword evidence="7" id="KW-0547">Nucleotide-binding</keyword>
<comment type="catalytic activity">
    <reaction evidence="1">
        <text>ATP + protein L-histidine = ADP + protein N-phospho-L-histidine.</text>
        <dbReference type="EC" id="2.7.13.3"/>
    </reaction>
</comment>
<dbReference type="SUPFAM" id="SSF55781">
    <property type="entry name" value="GAF domain-like"/>
    <property type="match status" value="1"/>
</dbReference>
<evidence type="ECO:0000256" key="2">
    <source>
        <dbReference type="ARBA" id="ARBA00012438"/>
    </source>
</evidence>
<dbReference type="PROSITE" id="PS50109">
    <property type="entry name" value="HIS_KIN"/>
    <property type="match status" value="1"/>
</dbReference>
<dbReference type="CDD" id="cd00082">
    <property type="entry name" value="HisKA"/>
    <property type="match status" value="1"/>
</dbReference>
<dbReference type="Gene3D" id="3.30.565.10">
    <property type="entry name" value="Histidine kinase-like ATPase, C-terminal domain"/>
    <property type="match status" value="1"/>
</dbReference>
<dbReference type="InterPro" id="IPR005467">
    <property type="entry name" value="His_kinase_dom"/>
</dbReference>
<dbReference type="InterPro" id="IPR003594">
    <property type="entry name" value="HATPase_dom"/>
</dbReference>
<gene>
    <name evidence="7" type="ORF">NFI80_25535</name>
</gene>
<dbReference type="InterPro" id="IPR036097">
    <property type="entry name" value="HisK_dim/P_sf"/>
</dbReference>
<dbReference type="Gene3D" id="1.10.287.130">
    <property type="match status" value="1"/>
</dbReference>
<reference evidence="7" key="1">
    <citation type="submission" date="2022-06" db="EMBL/GenBank/DDBJ databases">
        <title>Novel species in genus Dyadobacter.</title>
        <authorList>
            <person name="Ma C."/>
        </authorList>
    </citation>
    <scope>NUCLEOTIDE SEQUENCE</scope>
    <source>
        <strain evidence="7">CY22</strain>
        <plasmid evidence="7">unnamed</plasmid>
    </source>
</reference>
<evidence type="ECO:0000256" key="5">
    <source>
        <dbReference type="ARBA" id="ARBA00022777"/>
    </source>
</evidence>
<dbReference type="Gene3D" id="3.30.450.40">
    <property type="match status" value="1"/>
</dbReference>
<protein>
    <recommendedName>
        <fullName evidence="2">histidine kinase</fullName>
        <ecNumber evidence="2">2.7.13.3</ecNumber>
    </recommendedName>
</protein>
<keyword evidence="8" id="KW-1185">Reference proteome</keyword>
<geneLocation type="plasmid" evidence="7 8">
    <name>unnamed</name>
</geneLocation>
<proteinExistence type="predicted"/>
<dbReference type="EC" id="2.7.13.3" evidence="2"/>
<keyword evidence="3" id="KW-0597">Phosphoprotein</keyword>
<keyword evidence="4" id="KW-0808">Transferase</keyword>
<dbReference type="RefSeq" id="WP_254414198.1">
    <property type="nucleotide sequence ID" value="NZ_CP099631.1"/>
</dbReference>
<evidence type="ECO:0000313" key="7">
    <source>
        <dbReference type="EMBL" id="UTM21756.1"/>
    </source>
</evidence>
<evidence type="ECO:0000259" key="6">
    <source>
        <dbReference type="PROSITE" id="PS50109"/>
    </source>
</evidence>
<dbReference type="Pfam" id="PF00512">
    <property type="entry name" value="HisKA"/>
    <property type="match status" value="1"/>
</dbReference>
<dbReference type="SMART" id="SM00387">
    <property type="entry name" value="HATPase_c"/>
    <property type="match status" value="1"/>
</dbReference>
<organism evidence="7 8">
    <name type="scientific">Dyadobacter chenhuakuii</name>
    <dbReference type="NCBI Taxonomy" id="2909339"/>
    <lineage>
        <taxon>Bacteria</taxon>
        <taxon>Pseudomonadati</taxon>
        <taxon>Bacteroidota</taxon>
        <taxon>Cytophagia</taxon>
        <taxon>Cytophagales</taxon>
        <taxon>Spirosomataceae</taxon>
        <taxon>Dyadobacter</taxon>
    </lineage>
</organism>
<dbReference type="SMART" id="SM00388">
    <property type="entry name" value="HisKA"/>
    <property type="match status" value="1"/>
</dbReference>
<name>A0ABY5E738_9BACT</name>
<feature type="domain" description="Histidine kinase" evidence="6">
    <location>
        <begin position="223"/>
        <end position="449"/>
    </location>
</feature>
<dbReference type="Pfam" id="PF02518">
    <property type="entry name" value="HATPase_c"/>
    <property type="match status" value="1"/>
</dbReference>
<dbReference type="SMART" id="SM00065">
    <property type="entry name" value="GAF"/>
    <property type="match status" value="1"/>
</dbReference>
<dbReference type="SUPFAM" id="SSF55874">
    <property type="entry name" value="ATPase domain of HSP90 chaperone/DNA topoisomerase II/histidine kinase"/>
    <property type="match status" value="1"/>
</dbReference>
<dbReference type="InterPro" id="IPR029016">
    <property type="entry name" value="GAF-like_dom_sf"/>
</dbReference>
<evidence type="ECO:0000256" key="4">
    <source>
        <dbReference type="ARBA" id="ARBA00022679"/>
    </source>
</evidence>
<dbReference type="PANTHER" id="PTHR43304">
    <property type="entry name" value="PHYTOCHROME-LIKE PROTEIN CPH1"/>
    <property type="match status" value="1"/>
</dbReference>
<accession>A0ABY5E738</accession>
<evidence type="ECO:0000313" key="8">
    <source>
        <dbReference type="Proteomes" id="UP001055420"/>
    </source>
</evidence>
<dbReference type="GO" id="GO:0005524">
    <property type="term" value="F:ATP binding"/>
    <property type="evidence" value="ECO:0007669"/>
    <property type="project" value="UniProtKB-KW"/>
</dbReference>
<keyword evidence="7" id="KW-0614">Plasmid</keyword>
<dbReference type="InterPro" id="IPR036890">
    <property type="entry name" value="HATPase_C_sf"/>
</dbReference>
<dbReference type="InterPro" id="IPR003018">
    <property type="entry name" value="GAF"/>
</dbReference>
<dbReference type="InterPro" id="IPR004358">
    <property type="entry name" value="Sig_transdc_His_kin-like_C"/>
</dbReference>
<dbReference type="PANTHER" id="PTHR43304:SF1">
    <property type="entry name" value="PAC DOMAIN-CONTAINING PROTEIN"/>
    <property type="match status" value="1"/>
</dbReference>
<dbReference type="EMBL" id="CP099631">
    <property type="protein sequence ID" value="UTM21756.1"/>
    <property type="molecule type" value="Genomic_DNA"/>
</dbReference>
<evidence type="ECO:0000256" key="3">
    <source>
        <dbReference type="ARBA" id="ARBA00022553"/>
    </source>
</evidence>
<keyword evidence="7" id="KW-0067">ATP-binding</keyword>
<dbReference type="Proteomes" id="UP001055420">
    <property type="component" value="Plasmid unnamed"/>
</dbReference>
<dbReference type="InterPro" id="IPR052162">
    <property type="entry name" value="Sensor_kinase/Photoreceptor"/>
</dbReference>
<evidence type="ECO:0000256" key="1">
    <source>
        <dbReference type="ARBA" id="ARBA00000085"/>
    </source>
</evidence>
<dbReference type="Pfam" id="PF01590">
    <property type="entry name" value="GAF"/>
    <property type="match status" value="1"/>
</dbReference>
<dbReference type="SUPFAM" id="SSF47384">
    <property type="entry name" value="Homodimeric domain of signal transducing histidine kinase"/>
    <property type="match status" value="1"/>
</dbReference>
<dbReference type="PRINTS" id="PR00344">
    <property type="entry name" value="BCTRLSENSOR"/>
</dbReference>
<keyword evidence="5" id="KW-0418">Kinase</keyword>
<sequence>MNKLVTTHESLRISALRSYSILDSLPDQDYDELTKLASQICNTPISLISLVDQTRQWFKASHGLDITQTPREFSFCAHAIENPNQPMVVADARKDERFTDNPLVSGDPYIVFYTGVPLIDRDGYALGSLCVIDHMPRQLTSQQLFALQVLARQVARLFELRRPVSALNSSEQELEARAERLLTHRTRQLSHQNQALSDLNRSVLKKNEDLKRSNTNLQQFAFIASHDLQEPLRKIQAFSELIIKRYQDQFGDASDYLYKIKSAAGRMSQLINNLLVLSKLPENRQENIIVSMDWVLQTVLQNLELAISDAGALITYGPLPELEGNPTQLCQLFQNLIGNSLKFRRAGEQMQISIRYKKLLQADLPPGIHPLKICEEYHVFEVADNGIGFEQQHSEKMFELFARLHSTSEFAGTGIGLSICQKVVTVHGGAISAQGQPGSGAAFCVYLPV</sequence>
<dbReference type="InterPro" id="IPR003661">
    <property type="entry name" value="HisK_dim/P_dom"/>
</dbReference>